<feature type="compositionally biased region" description="Polar residues" evidence="1">
    <location>
        <begin position="26"/>
        <end position="36"/>
    </location>
</feature>
<feature type="compositionally biased region" description="Polar residues" evidence="1">
    <location>
        <begin position="170"/>
        <end position="179"/>
    </location>
</feature>
<name>A0A9P8RIS3_9PEZI</name>
<dbReference type="Proteomes" id="UP000758603">
    <property type="component" value="Unassembled WGS sequence"/>
</dbReference>
<evidence type="ECO:0000313" key="2">
    <source>
        <dbReference type="EMBL" id="KAH6646803.1"/>
    </source>
</evidence>
<proteinExistence type="predicted"/>
<feature type="region of interest" description="Disordered" evidence="1">
    <location>
        <begin position="159"/>
        <end position="179"/>
    </location>
</feature>
<comment type="caution">
    <text evidence="2">The sequence shown here is derived from an EMBL/GenBank/DDBJ whole genome shotgun (WGS) entry which is preliminary data.</text>
</comment>
<feature type="region of interest" description="Disordered" evidence="1">
    <location>
        <begin position="410"/>
        <end position="446"/>
    </location>
</feature>
<feature type="compositionally biased region" description="Polar residues" evidence="1">
    <location>
        <begin position="412"/>
        <end position="431"/>
    </location>
</feature>
<keyword evidence="3" id="KW-1185">Reference proteome</keyword>
<dbReference type="AlphaFoldDB" id="A0A9P8RIS3"/>
<gene>
    <name evidence="2" type="ORF">BKA67DRAFT_540287</name>
</gene>
<organism evidence="2 3">
    <name type="scientific">Truncatella angustata</name>
    <dbReference type="NCBI Taxonomy" id="152316"/>
    <lineage>
        <taxon>Eukaryota</taxon>
        <taxon>Fungi</taxon>
        <taxon>Dikarya</taxon>
        <taxon>Ascomycota</taxon>
        <taxon>Pezizomycotina</taxon>
        <taxon>Sordariomycetes</taxon>
        <taxon>Xylariomycetidae</taxon>
        <taxon>Amphisphaeriales</taxon>
        <taxon>Sporocadaceae</taxon>
        <taxon>Truncatella</taxon>
    </lineage>
</organism>
<feature type="region of interest" description="Disordered" evidence="1">
    <location>
        <begin position="193"/>
        <end position="220"/>
    </location>
</feature>
<feature type="region of interest" description="Disordered" evidence="1">
    <location>
        <begin position="483"/>
        <end position="525"/>
    </location>
</feature>
<feature type="region of interest" description="Disordered" evidence="1">
    <location>
        <begin position="1"/>
        <end position="79"/>
    </location>
</feature>
<protein>
    <submittedName>
        <fullName evidence="2">Uncharacterized protein</fullName>
    </submittedName>
</protein>
<dbReference type="OrthoDB" id="303614at2759"/>
<dbReference type="EMBL" id="JAGPXC010000009">
    <property type="protein sequence ID" value="KAH6646803.1"/>
    <property type="molecule type" value="Genomic_DNA"/>
</dbReference>
<dbReference type="GeneID" id="70129648"/>
<sequence length="659" mass="71779">MKEHYRAERAALSVSADTTDLESVPWAQSQHTFTSYENKKESRAAQPAENPSTTTQRPAVMPQSKSYFPAGEKRVPSSPRPVLNKQALEEHDAVEQRQPIPNWGVPVGLRPEAKGRVLPMLQELELEADPLIDHNGIKSVIERGKVIALTRSYPYLDPAFDEKSKKKSNRPNPTRIQSSAKLSSFLATAIEARPPSHRSTTTGGDRMSKRSNLLTFPTPSPAVRVDPSEIPFFTDAMVDEDSFNPGRSPIDYTNVQPPTIGVDNSWTVLHIPSKHILLSKPAGTFKLKSAALAQKTASCGRADTTARWGFSAPPSRSDLLEDSRHYPVAILSILSPLIPYPSNLRYSLEHLASHLATSFSLCQHYSDLETKVSGLQRKRPATAGFGVLGPVERPFAGPVLHAQMKYTPSDHPWQQSIAGSMTSPSEASGATRSAAHSPGGSIEWDPNSFGLAVENRTRSTSLGMVGGDGYFAAAAQSVAASQDVAPGTPGYRPGRGSEETPPSLKKPNGQTGSGQSIQPNTPAGVDFTSALHIPHERTFHYPAKEQAALKEIGQALLGSNNGQSSQRHTKLHSYGADFATTFQSLPSVTWVNQIPAREDKVSMLPPSDRLKGLMLDSLPVHVFVAWPTTGEIMWVNGRYLSYRGRRRRSGEAKDHHAPR</sequence>
<accession>A0A9P8RIS3</accession>
<evidence type="ECO:0000313" key="3">
    <source>
        <dbReference type="Proteomes" id="UP000758603"/>
    </source>
</evidence>
<evidence type="ECO:0000256" key="1">
    <source>
        <dbReference type="SAM" id="MobiDB-lite"/>
    </source>
</evidence>
<reference evidence="2" key="1">
    <citation type="journal article" date="2021" name="Nat. Commun.">
        <title>Genetic determinants of endophytism in the Arabidopsis root mycobiome.</title>
        <authorList>
            <person name="Mesny F."/>
            <person name="Miyauchi S."/>
            <person name="Thiergart T."/>
            <person name="Pickel B."/>
            <person name="Atanasova L."/>
            <person name="Karlsson M."/>
            <person name="Huettel B."/>
            <person name="Barry K.W."/>
            <person name="Haridas S."/>
            <person name="Chen C."/>
            <person name="Bauer D."/>
            <person name="Andreopoulos W."/>
            <person name="Pangilinan J."/>
            <person name="LaButti K."/>
            <person name="Riley R."/>
            <person name="Lipzen A."/>
            <person name="Clum A."/>
            <person name="Drula E."/>
            <person name="Henrissat B."/>
            <person name="Kohler A."/>
            <person name="Grigoriev I.V."/>
            <person name="Martin F.M."/>
            <person name="Hacquard S."/>
        </authorList>
    </citation>
    <scope>NUCLEOTIDE SEQUENCE</scope>
    <source>
        <strain evidence="2">MPI-SDFR-AT-0073</strain>
    </source>
</reference>
<feature type="compositionally biased region" description="Polar residues" evidence="1">
    <location>
        <begin position="508"/>
        <end position="521"/>
    </location>
</feature>
<dbReference type="RefSeq" id="XP_045953317.1">
    <property type="nucleotide sequence ID" value="XM_046100756.1"/>
</dbReference>